<name>A0A4R6ZQC3_9GAMM</name>
<organism evidence="1 2">
    <name type="scientific">Halomonas ventosae</name>
    <dbReference type="NCBI Taxonomy" id="229007"/>
    <lineage>
        <taxon>Bacteria</taxon>
        <taxon>Pseudomonadati</taxon>
        <taxon>Pseudomonadota</taxon>
        <taxon>Gammaproteobacteria</taxon>
        <taxon>Oceanospirillales</taxon>
        <taxon>Halomonadaceae</taxon>
        <taxon>Halomonas</taxon>
    </lineage>
</organism>
<evidence type="ECO:0000313" key="1">
    <source>
        <dbReference type="EMBL" id="TDR54319.1"/>
    </source>
</evidence>
<sequence length="1104" mass="125677">MQNYQTILNGFALKFVPADRVVNILSDFIRGAPQNVYEKNIVKILQNKKVRASLNSNAHAIEEFAKGKIIAGLSDERLLSLYFSIFIAYSDKLSAFAKIKEDFERCFFSGDYYLAASKLDEAERLFGDSIWLIRSRLLLLSRSAMQDELQEYCDNISNRNEKPFIKHILNCLIYIYSSPNKKGIIKNLVLRTTKELRGGGLVEHAQFQEMLFMPTLERRIVDGLSHLYLAQLLPVVDQYEITIAEIARFLPSKAHEESSVHQRIRSLVKNTADVINDCRLYNIIDYFEEARKVITKGRGSEVLELYEEGDYAQVVNLFLRSKSYTIRAGYEFGLVSKSLAYNPAFDFYSNESLFLDIVNNFKKIYCAESDVDKALDVLSSYIIEFHGFTFGDELQLALLTSLPYQKELIDLQNNIIGLSFHVVELPPLLVSILSSREVVYDKGLCLLDLEAASDQRKERSFALVKDEFLEGKDEVDCIIPKGCLYKDLMELKIGFYLKSQKADKLLSYAAEELSVSPYLHPMLPMYLMVRQIEENLLCNIDAVIILHVFSKHISQEKNMLLNEVFDEYINVSGFELPSKGLSEAGSLEAKDVYFFKNVCTLDVMDSLSVFCDSLELRTERLRIIDILNERELITSSEFNSEAERIVDQIIQDVSVSQINTSKIYVDCNAIVNILDEEVSSLFDMYKNDKTISDNSDKLVLLKKSSGRVDETDPDQVFISGGKKSLISKIIDAVVESYLFDENYGLDANLSTEIRHGFFSNLIRASAESNELITELGDDGEYEENTHWEKYYEHLLTPQTLVSIDEKLKLFSSGFNDLVSSAKKWMHVTMNGELSSAVFDYSFDIRELDVLESELDALDSHNEVLMLMMEVMNSKTDRNIMLMQEKLNVDFRDECSKLYDKLQSDMQDIIGGDGLKDLKVKIEESKAETLESIGIISEWFNRSGSSNFAAQRMSQVINVAIDCFVKTKVMKRVPALDLEKKSDSKVVLGSHVKSLVLALINLLDNAYRHGGFSREAIIHIREINGDGYSEVEVVNNLSQGNSIFDPGCIERINSENFEDASETLMRTEGGTGVAKIKSYLRRISDGCSIIFFIRDEQFVARIHYE</sequence>
<dbReference type="OrthoDB" id="7833808at2"/>
<dbReference type="RefSeq" id="WP_133635740.1">
    <property type="nucleotide sequence ID" value="NZ_SNZJ01000007.1"/>
</dbReference>
<evidence type="ECO:0000313" key="2">
    <source>
        <dbReference type="Proteomes" id="UP000295212"/>
    </source>
</evidence>
<gene>
    <name evidence="1" type="ORF">DFP85_10792</name>
</gene>
<protein>
    <submittedName>
        <fullName evidence="1">Uncharacterized protein</fullName>
    </submittedName>
</protein>
<comment type="caution">
    <text evidence="1">The sequence shown here is derived from an EMBL/GenBank/DDBJ whole genome shotgun (WGS) entry which is preliminary data.</text>
</comment>
<dbReference type="EMBL" id="SNZJ01000007">
    <property type="protein sequence ID" value="TDR54319.1"/>
    <property type="molecule type" value="Genomic_DNA"/>
</dbReference>
<reference evidence="1 2" key="1">
    <citation type="submission" date="2019-03" db="EMBL/GenBank/DDBJ databases">
        <title>Genomic Encyclopedia of Type Strains, Phase III (KMG-III): the genomes of soil and plant-associated and newly described type strains.</title>
        <authorList>
            <person name="Whitman W."/>
        </authorList>
    </citation>
    <scope>NUCLEOTIDE SEQUENCE [LARGE SCALE GENOMIC DNA]</scope>
    <source>
        <strain evidence="1 2">CECT 5797</strain>
    </source>
</reference>
<dbReference type="Proteomes" id="UP000295212">
    <property type="component" value="Unassembled WGS sequence"/>
</dbReference>
<dbReference type="AlphaFoldDB" id="A0A4R6ZQC3"/>
<proteinExistence type="predicted"/>
<accession>A0A4R6ZQC3</accession>